<dbReference type="Pfam" id="PF01841">
    <property type="entry name" value="Transglut_core"/>
    <property type="match status" value="1"/>
</dbReference>
<dbReference type="SUPFAM" id="SSF54001">
    <property type="entry name" value="Cysteine proteinases"/>
    <property type="match status" value="1"/>
</dbReference>
<dbReference type="SUPFAM" id="SSF50044">
    <property type="entry name" value="SH3-domain"/>
    <property type="match status" value="1"/>
</dbReference>
<feature type="region of interest" description="Disordered" evidence="3">
    <location>
        <begin position="139"/>
        <end position="163"/>
    </location>
</feature>
<evidence type="ECO:0000256" key="3">
    <source>
        <dbReference type="SAM" id="MobiDB-lite"/>
    </source>
</evidence>
<dbReference type="AlphaFoldDB" id="A0A9N8V7W8"/>
<dbReference type="InterPro" id="IPR052557">
    <property type="entry name" value="CAP/Cytokinesis_protein"/>
</dbReference>
<dbReference type="EMBL" id="CAJVPQ010000047">
    <property type="protein sequence ID" value="CAG8440406.1"/>
    <property type="molecule type" value="Genomic_DNA"/>
</dbReference>
<dbReference type="Proteomes" id="UP000789570">
    <property type="component" value="Unassembled WGS sequence"/>
</dbReference>
<dbReference type="PANTHER" id="PTHR46333">
    <property type="entry name" value="CYTOKINESIS PROTEIN 3"/>
    <property type="match status" value="1"/>
</dbReference>
<gene>
    <name evidence="5" type="ORF">FCALED_LOCUS486</name>
</gene>
<organism evidence="5 6">
    <name type="scientific">Funneliformis caledonium</name>
    <dbReference type="NCBI Taxonomy" id="1117310"/>
    <lineage>
        <taxon>Eukaryota</taxon>
        <taxon>Fungi</taxon>
        <taxon>Fungi incertae sedis</taxon>
        <taxon>Mucoromycota</taxon>
        <taxon>Glomeromycotina</taxon>
        <taxon>Glomeromycetes</taxon>
        <taxon>Glomerales</taxon>
        <taxon>Glomeraceae</taxon>
        <taxon>Funneliformis</taxon>
    </lineage>
</organism>
<dbReference type="PANTHER" id="PTHR46333:SF2">
    <property type="entry name" value="CYTOKINESIS PROTEIN 3"/>
    <property type="match status" value="1"/>
</dbReference>
<sequence>METHWKKLLWSPIHTAKAKMDYHSKHPMDLCFNAGEIIEVLGIENEDWWNGSIPNSERSGDFKFGSFPKIFVEVVEPTSDSQQQKIIVSSIRNKINSKPSLPPRKNSTIISDDNSTVYKNNKKSDIFSKLPELLNKLPELSNPSYSQTNNSSRGSVTERPATPINIDHNYTIDSYEEFDELTNPVSLCEPVVTDDFEGFFDASVVDFSIIDEYARETPELESKTIKGLSHYLTSVWDHPLYKLRAIFVWITDNISYDCESFYSGRRSANGAKDVLKNRMAVCAGYSELFYELSNAAGLNVIKVNGCAKGAGYQIGDDVSSYGHAWNAILYEGEYLLIDSTWGAGHVNNKQFNKHFNPFYFMCSPMKMIFNHLPTNPKHQYLQPTISSEEFLNLPFVKPQYFENEISFTRWPGSIAETSKDKISLEFEHAMVENNVGHYSAKLDWNGQSTLAVVQRLTRLSLNGGILYRILCNIPSKGDGNLSLFYFPHGSNQGSAVTTLKVINYGTGSNYKPFVLIYNQLSLSIMTPLEQTLEYNKKVRFEVNVFGEHPTPKLLVYEQSFKTKKYLKIVDKNDDQDYVTFVGDVVINDKGNWNLAYEGSNNYYNYIATYEVK</sequence>
<evidence type="ECO:0000256" key="2">
    <source>
        <dbReference type="PROSITE-ProRule" id="PRU00192"/>
    </source>
</evidence>
<dbReference type="GO" id="GO:0005737">
    <property type="term" value="C:cytoplasm"/>
    <property type="evidence" value="ECO:0007669"/>
    <property type="project" value="TreeGrafter"/>
</dbReference>
<feature type="compositionally biased region" description="Polar residues" evidence="3">
    <location>
        <begin position="145"/>
        <end position="155"/>
    </location>
</feature>
<feature type="domain" description="SH3" evidence="4">
    <location>
        <begin position="11"/>
        <end position="77"/>
    </location>
</feature>
<accession>A0A9N8V7W8</accession>
<dbReference type="OrthoDB" id="6129702at2759"/>
<evidence type="ECO:0000259" key="4">
    <source>
        <dbReference type="PROSITE" id="PS50002"/>
    </source>
</evidence>
<dbReference type="InterPro" id="IPR002931">
    <property type="entry name" value="Transglutaminase-like"/>
</dbReference>
<dbReference type="PROSITE" id="PS50002">
    <property type="entry name" value="SH3"/>
    <property type="match status" value="1"/>
</dbReference>
<evidence type="ECO:0000313" key="5">
    <source>
        <dbReference type="EMBL" id="CAG8440406.1"/>
    </source>
</evidence>
<evidence type="ECO:0000256" key="1">
    <source>
        <dbReference type="ARBA" id="ARBA00022443"/>
    </source>
</evidence>
<dbReference type="Gene3D" id="2.30.30.40">
    <property type="entry name" value="SH3 Domains"/>
    <property type="match status" value="1"/>
</dbReference>
<protein>
    <submittedName>
        <fullName evidence="5">7651_t:CDS:1</fullName>
    </submittedName>
</protein>
<dbReference type="InterPro" id="IPR036028">
    <property type="entry name" value="SH3-like_dom_sf"/>
</dbReference>
<proteinExistence type="predicted"/>
<dbReference type="Gene3D" id="3.10.620.30">
    <property type="match status" value="1"/>
</dbReference>
<reference evidence="5" key="1">
    <citation type="submission" date="2021-06" db="EMBL/GenBank/DDBJ databases">
        <authorList>
            <person name="Kallberg Y."/>
            <person name="Tangrot J."/>
            <person name="Rosling A."/>
        </authorList>
    </citation>
    <scope>NUCLEOTIDE SEQUENCE</scope>
    <source>
        <strain evidence="5">UK204</strain>
    </source>
</reference>
<evidence type="ECO:0000313" key="6">
    <source>
        <dbReference type="Proteomes" id="UP000789570"/>
    </source>
</evidence>
<dbReference type="Pfam" id="PF00018">
    <property type="entry name" value="SH3_1"/>
    <property type="match status" value="1"/>
</dbReference>
<dbReference type="SMART" id="SM00326">
    <property type="entry name" value="SH3"/>
    <property type="match status" value="1"/>
</dbReference>
<dbReference type="InterPro" id="IPR001452">
    <property type="entry name" value="SH3_domain"/>
</dbReference>
<name>A0A9N8V7W8_9GLOM</name>
<comment type="caution">
    <text evidence="5">The sequence shown here is derived from an EMBL/GenBank/DDBJ whole genome shotgun (WGS) entry which is preliminary data.</text>
</comment>
<keyword evidence="1 2" id="KW-0728">SH3 domain</keyword>
<keyword evidence="6" id="KW-1185">Reference proteome</keyword>
<dbReference type="InterPro" id="IPR038765">
    <property type="entry name" value="Papain-like_cys_pep_sf"/>
</dbReference>
<dbReference type="SMART" id="SM00460">
    <property type="entry name" value="TGc"/>
    <property type="match status" value="1"/>
</dbReference>